<reference evidence="1 2" key="1">
    <citation type="submission" date="2008-07" db="EMBL/GenBank/DDBJ databases">
        <authorList>
            <person name="El-Sayed N."/>
            <person name="Caler E."/>
            <person name="Inman J."/>
            <person name="Amedeo P."/>
            <person name="Hass B."/>
            <person name="Wortman J."/>
        </authorList>
    </citation>
    <scope>NUCLEOTIDE SEQUENCE [LARGE SCALE GENOMIC DNA]</scope>
    <source>
        <strain evidence="2">ATCC 50983 / TXsc</strain>
    </source>
</reference>
<sequence length="306" mass="34942">MWCPLDQGSPDAWREGDTFSDLILSHGYHCDNKIRGPTFEHLGGGGSSWIDVTFSRGLEVFNWEILPDRGLSDHYPIIYDFALTTEPLCPKSHLAQNELSDFSFYSCDWEKYKQFLQAAEPTDRQDINSGASCEVALNHITSSIQAAFKKASRRRKESSLPSSRFVKHRNDWWDDDLKTKRTELKKAERGQDSELRKKLRNEYRSAIIKKKSEALNRALDSIETTGDNKDIFKAFKSRSPYTPLTPLEGCAGMDETADQFADCYLGDLLEPPQNLLRATVLPLSDQDARFEFTADDVKQVLDQRRS</sequence>
<dbReference type="SUPFAM" id="SSF56219">
    <property type="entry name" value="DNase I-like"/>
    <property type="match status" value="1"/>
</dbReference>
<dbReference type="InterPro" id="IPR036691">
    <property type="entry name" value="Endo/exonu/phosph_ase_sf"/>
</dbReference>
<organism evidence="2">
    <name type="scientific">Perkinsus marinus (strain ATCC 50983 / TXsc)</name>
    <dbReference type="NCBI Taxonomy" id="423536"/>
    <lineage>
        <taxon>Eukaryota</taxon>
        <taxon>Sar</taxon>
        <taxon>Alveolata</taxon>
        <taxon>Perkinsozoa</taxon>
        <taxon>Perkinsea</taxon>
        <taxon>Perkinsida</taxon>
        <taxon>Perkinsidae</taxon>
        <taxon>Perkinsus</taxon>
    </lineage>
</organism>
<dbReference type="RefSeq" id="XP_002768561.1">
    <property type="nucleotide sequence ID" value="XM_002768515.1"/>
</dbReference>
<accession>C5LPR5</accession>
<evidence type="ECO:0000313" key="2">
    <source>
        <dbReference type="Proteomes" id="UP000007800"/>
    </source>
</evidence>
<dbReference type="Gene3D" id="3.60.10.10">
    <property type="entry name" value="Endonuclease/exonuclease/phosphatase"/>
    <property type="match status" value="1"/>
</dbReference>
<dbReference type="OMA" id="DHAPICF"/>
<dbReference type="GeneID" id="9058664"/>
<protein>
    <recommendedName>
        <fullName evidence="3">Endonuclease/exonuclease/phosphatase domain-containing protein</fullName>
    </recommendedName>
</protein>
<name>C5LPR5_PERM5</name>
<evidence type="ECO:0000313" key="1">
    <source>
        <dbReference type="EMBL" id="EER01279.1"/>
    </source>
</evidence>
<dbReference type="EMBL" id="GG684246">
    <property type="protein sequence ID" value="EER01279.1"/>
    <property type="molecule type" value="Genomic_DNA"/>
</dbReference>
<dbReference type="Proteomes" id="UP000007800">
    <property type="component" value="Unassembled WGS sequence"/>
</dbReference>
<dbReference type="AlphaFoldDB" id="C5LPR5"/>
<keyword evidence="2" id="KW-1185">Reference proteome</keyword>
<gene>
    <name evidence="1" type="ORF">Pmar_PMAR015223</name>
</gene>
<dbReference type="InParanoid" id="C5LPR5"/>
<evidence type="ECO:0008006" key="3">
    <source>
        <dbReference type="Google" id="ProtNLM"/>
    </source>
</evidence>
<feature type="non-terminal residue" evidence="1">
    <location>
        <position position="306"/>
    </location>
</feature>
<proteinExistence type="predicted"/>